<dbReference type="Proteomes" id="UP000034913">
    <property type="component" value="Unassembled WGS sequence"/>
</dbReference>
<gene>
    <name evidence="1" type="ORF">VF00_C0001G0100</name>
</gene>
<evidence type="ECO:0000313" key="1">
    <source>
        <dbReference type="EMBL" id="KKW27165.1"/>
    </source>
</evidence>
<sequence>MNFCVSKFLNVLLLCPESFKAALEHYVGRQARVKLGPPPGLDQARAQPRPQLICEVVRKGRLLPLESGDYLDHRDIRRIEIELPVLTSGQTPRGTIYSLPLRESCEILNQHYLGDQAYYPPTGEVRTIEAFIQLNAAIAKGFPFGLPTSGKAIIFVGDAVPVSVAIPALPLEGMVKLTTPAVMQAAQSG</sequence>
<accession>A0A0G1X8P4</accession>
<dbReference type="EMBL" id="LCRB01000001">
    <property type="protein sequence ID" value="KKW27165.1"/>
    <property type="molecule type" value="Genomic_DNA"/>
</dbReference>
<proteinExistence type="predicted"/>
<evidence type="ECO:0000313" key="2">
    <source>
        <dbReference type="Proteomes" id="UP000034913"/>
    </source>
</evidence>
<organism evidence="1 2">
    <name type="scientific">candidate division Kazan bacterium GW2011_GWB1_52_7</name>
    <dbReference type="NCBI Taxonomy" id="1620414"/>
    <lineage>
        <taxon>Bacteria</taxon>
        <taxon>Bacteria division Kazan-3B-28</taxon>
    </lineage>
</organism>
<protein>
    <submittedName>
        <fullName evidence="1">Uncharacterized protein</fullName>
    </submittedName>
</protein>
<reference evidence="1 2" key="1">
    <citation type="journal article" date="2015" name="Nature">
        <title>rRNA introns, odd ribosomes, and small enigmatic genomes across a large radiation of phyla.</title>
        <authorList>
            <person name="Brown C.T."/>
            <person name="Hug L.A."/>
            <person name="Thomas B.C."/>
            <person name="Sharon I."/>
            <person name="Castelle C.J."/>
            <person name="Singh A."/>
            <person name="Wilkins M.J."/>
            <person name="Williams K.H."/>
            <person name="Banfield J.F."/>
        </authorList>
    </citation>
    <scope>NUCLEOTIDE SEQUENCE [LARGE SCALE GENOMIC DNA]</scope>
</reference>
<dbReference type="AlphaFoldDB" id="A0A0G1X8P4"/>
<name>A0A0G1X8P4_UNCK3</name>
<comment type="caution">
    <text evidence="1">The sequence shown here is derived from an EMBL/GenBank/DDBJ whole genome shotgun (WGS) entry which is preliminary data.</text>
</comment>